<dbReference type="GO" id="GO:0006935">
    <property type="term" value="P:chemotaxis"/>
    <property type="evidence" value="ECO:0007669"/>
    <property type="project" value="UniProtKB-KW"/>
</dbReference>
<evidence type="ECO:0000313" key="13">
    <source>
        <dbReference type="Proteomes" id="UP001220962"/>
    </source>
</evidence>
<dbReference type="EMBL" id="CP118101">
    <property type="protein sequence ID" value="WDH84485.1"/>
    <property type="molecule type" value="Genomic_DNA"/>
</dbReference>
<dbReference type="GO" id="GO:0071973">
    <property type="term" value="P:bacterial-type flagellum-dependent cell motility"/>
    <property type="evidence" value="ECO:0007669"/>
    <property type="project" value="InterPro"/>
</dbReference>
<evidence type="ECO:0000256" key="7">
    <source>
        <dbReference type="ARBA" id="ARBA00022795"/>
    </source>
</evidence>
<evidence type="ECO:0000256" key="5">
    <source>
        <dbReference type="ARBA" id="ARBA00022475"/>
    </source>
</evidence>
<keyword evidence="11" id="KW-0966">Cell projection</keyword>
<comment type="subcellular location">
    <subcellularLocation>
        <location evidence="1">Cell membrane</location>
        <topology evidence="1">Peripheral membrane protein</topology>
        <orientation evidence="1">Cytoplasmic side</orientation>
    </subcellularLocation>
</comment>
<keyword evidence="9" id="KW-0472">Membrane</keyword>
<keyword evidence="5" id="KW-1003">Cell membrane</keyword>
<evidence type="ECO:0000256" key="3">
    <source>
        <dbReference type="ARBA" id="ARBA00020392"/>
    </source>
</evidence>
<keyword evidence="4" id="KW-0813">Transport</keyword>
<keyword evidence="8" id="KW-0653">Protein transport</keyword>
<keyword evidence="11" id="KW-0282">Flagellum</keyword>
<keyword evidence="7" id="KW-1005">Bacterial flagellum biogenesis</keyword>
<evidence type="ECO:0000256" key="9">
    <source>
        <dbReference type="ARBA" id="ARBA00023136"/>
    </source>
</evidence>
<evidence type="ECO:0000256" key="1">
    <source>
        <dbReference type="ARBA" id="ARBA00004413"/>
    </source>
</evidence>
<dbReference type="GO" id="GO:0009288">
    <property type="term" value="C:bacterial-type flagellum"/>
    <property type="evidence" value="ECO:0007669"/>
    <property type="project" value="InterPro"/>
</dbReference>
<evidence type="ECO:0000313" key="12">
    <source>
        <dbReference type="EMBL" id="WDI04169.1"/>
    </source>
</evidence>
<dbReference type="InterPro" id="IPR053716">
    <property type="entry name" value="Flag_assembly_chemotaxis_eff"/>
</dbReference>
<dbReference type="GO" id="GO:0015031">
    <property type="term" value="P:protein transport"/>
    <property type="evidence" value="ECO:0007669"/>
    <property type="project" value="UniProtKB-KW"/>
</dbReference>
<dbReference type="NCBIfam" id="TIGR02473">
    <property type="entry name" value="flagell_FliJ"/>
    <property type="match status" value="1"/>
</dbReference>
<evidence type="ECO:0000313" key="11">
    <source>
        <dbReference type="EMBL" id="WDH84485.1"/>
    </source>
</evidence>
<evidence type="ECO:0000256" key="2">
    <source>
        <dbReference type="ARBA" id="ARBA00010004"/>
    </source>
</evidence>
<reference evidence="11 14" key="1">
    <citation type="submission" date="2023-02" db="EMBL/GenBank/DDBJ databases">
        <title>Pathogen: clinical or host-associated sample.</title>
        <authorList>
            <person name="Hergert J."/>
            <person name="Casey R."/>
            <person name="Wagner J."/>
            <person name="Young E.L."/>
            <person name="Oakeson K.F."/>
        </authorList>
    </citation>
    <scope>NUCLEOTIDE SEQUENCE</scope>
    <source>
        <strain evidence="12 14">2022CK-00829</strain>
        <strain evidence="11">2022CK-00830</strain>
    </source>
</reference>
<dbReference type="Proteomes" id="UP001220962">
    <property type="component" value="Chromosome"/>
</dbReference>
<dbReference type="GO" id="GO:0005886">
    <property type="term" value="C:plasma membrane"/>
    <property type="evidence" value="ECO:0007669"/>
    <property type="project" value="UniProtKB-SubCell"/>
</dbReference>
<keyword evidence="6" id="KW-0145">Chemotaxis</keyword>
<evidence type="ECO:0000256" key="10">
    <source>
        <dbReference type="ARBA" id="ARBA00023225"/>
    </source>
</evidence>
<gene>
    <name evidence="11" type="primary">fliJ</name>
    <name evidence="11" type="ORF">PUW23_09865</name>
    <name evidence="12" type="ORF">PUW25_09555</name>
</gene>
<dbReference type="Pfam" id="PF02050">
    <property type="entry name" value="FliJ"/>
    <property type="match status" value="1"/>
</dbReference>
<dbReference type="Proteomes" id="UP001221519">
    <property type="component" value="Chromosome"/>
</dbReference>
<dbReference type="AlphaFoldDB" id="A0AAX3N417"/>
<dbReference type="InterPro" id="IPR012823">
    <property type="entry name" value="Flagell_FliJ"/>
</dbReference>
<dbReference type="EMBL" id="CP118108">
    <property type="protein sequence ID" value="WDI04169.1"/>
    <property type="molecule type" value="Genomic_DNA"/>
</dbReference>
<accession>A0AAX3N417</accession>
<sequence length="147" mass="17350">MRFTYHFQKVVDLKSTEKTQAEWLLSSAIGKLKSEEQHLMELVQDKENMLQGISSSSQQSLSAANLQEMNRYIHYLDECISRKNNDVAYAQVNVKKNQDFLNDKMLDEKVWMEAREKAKMHFQQEMLLREQNELDEMATVRFAVKAR</sequence>
<evidence type="ECO:0000256" key="8">
    <source>
        <dbReference type="ARBA" id="ARBA00022927"/>
    </source>
</evidence>
<proteinExistence type="inferred from homology"/>
<organism evidence="11 13">
    <name type="scientific">Paenibacillus urinalis</name>
    <dbReference type="NCBI Taxonomy" id="521520"/>
    <lineage>
        <taxon>Bacteria</taxon>
        <taxon>Bacillati</taxon>
        <taxon>Bacillota</taxon>
        <taxon>Bacilli</taxon>
        <taxon>Bacillales</taxon>
        <taxon>Paenibacillaceae</taxon>
        <taxon>Paenibacillus</taxon>
    </lineage>
</organism>
<evidence type="ECO:0000313" key="14">
    <source>
        <dbReference type="Proteomes" id="UP001221519"/>
    </source>
</evidence>
<keyword evidence="10" id="KW-1006">Bacterial flagellum protein export</keyword>
<evidence type="ECO:0000256" key="4">
    <source>
        <dbReference type="ARBA" id="ARBA00022448"/>
    </source>
</evidence>
<dbReference type="Gene3D" id="1.10.287.1700">
    <property type="match status" value="1"/>
</dbReference>
<dbReference type="RefSeq" id="WP_047909720.1">
    <property type="nucleotide sequence ID" value="NZ_CP118101.1"/>
</dbReference>
<protein>
    <recommendedName>
        <fullName evidence="3">Flagellar FliJ protein</fullName>
    </recommendedName>
</protein>
<dbReference type="GO" id="GO:0044781">
    <property type="term" value="P:bacterial-type flagellum organization"/>
    <property type="evidence" value="ECO:0007669"/>
    <property type="project" value="UniProtKB-KW"/>
</dbReference>
<comment type="similarity">
    <text evidence="2">Belongs to the FliJ family.</text>
</comment>
<name>A0AAX3N417_9BACL</name>
<keyword evidence="11" id="KW-0969">Cilium</keyword>
<keyword evidence="14" id="KW-1185">Reference proteome</keyword>
<evidence type="ECO:0000256" key="6">
    <source>
        <dbReference type="ARBA" id="ARBA00022500"/>
    </source>
</evidence>